<dbReference type="EMBL" id="JBBPDW010000013">
    <property type="protein sequence ID" value="KAK7547027.1"/>
    <property type="molecule type" value="Genomic_DNA"/>
</dbReference>
<feature type="signal peptide" evidence="2">
    <location>
        <begin position="1"/>
        <end position="22"/>
    </location>
</feature>
<protein>
    <recommendedName>
        <fullName evidence="5">Secreted protein</fullName>
    </recommendedName>
</protein>
<feature type="transmembrane region" description="Helical" evidence="1">
    <location>
        <begin position="41"/>
        <end position="58"/>
    </location>
</feature>
<reference evidence="3 4" key="1">
    <citation type="submission" date="2024-04" db="EMBL/GenBank/DDBJ databases">
        <title>Phyllosticta paracitricarpa is synonymous to the EU quarantine fungus P. citricarpa based on phylogenomic analyses.</title>
        <authorList>
            <consortium name="Lawrence Berkeley National Laboratory"/>
            <person name="Van Ingen-Buijs V.A."/>
            <person name="Van Westerhoven A.C."/>
            <person name="Haridas S."/>
            <person name="Skiadas P."/>
            <person name="Martin F."/>
            <person name="Groenewald J.Z."/>
            <person name="Crous P.W."/>
            <person name="Seidl M.F."/>
        </authorList>
    </citation>
    <scope>NUCLEOTIDE SEQUENCE [LARGE SCALE GENOMIC DNA]</scope>
    <source>
        <strain evidence="3 4">CBS 122670</strain>
    </source>
</reference>
<keyword evidence="1" id="KW-0812">Transmembrane</keyword>
<feature type="chain" id="PRO_5046694623" description="Secreted protein" evidence="2">
    <location>
        <begin position="23"/>
        <end position="172"/>
    </location>
</feature>
<evidence type="ECO:0008006" key="5">
    <source>
        <dbReference type="Google" id="ProtNLM"/>
    </source>
</evidence>
<keyword evidence="4" id="KW-1185">Reference proteome</keyword>
<keyword evidence="1" id="KW-0472">Membrane</keyword>
<gene>
    <name evidence="3" type="ORF">IWX46DRAFT_65864</name>
</gene>
<evidence type="ECO:0000313" key="4">
    <source>
        <dbReference type="Proteomes" id="UP001365128"/>
    </source>
</evidence>
<evidence type="ECO:0000256" key="1">
    <source>
        <dbReference type="SAM" id="Phobius"/>
    </source>
</evidence>
<evidence type="ECO:0000313" key="3">
    <source>
        <dbReference type="EMBL" id="KAK7547027.1"/>
    </source>
</evidence>
<sequence>MPRFRWLAFAHAFLSWLRLMACGWGGMQLVACSLDQSHPPFFPGFFCFLSLPCQFVLLRHYSTTTLLPLDDTTTQIHHINHPTTLPLLATNKPQTTNFTFFSNKPLDFLLLFFVPSSTSQSRTTQFCRFWLASPFPSFFSLNIQCVHGVQPRLHQMPVVCCPSGFLRAKNKR</sequence>
<keyword evidence="2" id="KW-0732">Signal</keyword>
<comment type="caution">
    <text evidence="3">The sequence shown here is derived from an EMBL/GenBank/DDBJ whole genome shotgun (WGS) entry which is preliminary data.</text>
</comment>
<evidence type="ECO:0000256" key="2">
    <source>
        <dbReference type="SAM" id="SignalP"/>
    </source>
</evidence>
<organism evidence="3 4">
    <name type="scientific">Phyllosticta citricarpa</name>
    <dbReference type="NCBI Taxonomy" id="55181"/>
    <lineage>
        <taxon>Eukaryota</taxon>
        <taxon>Fungi</taxon>
        <taxon>Dikarya</taxon>
        <taxon>Ascomycota</taxon>
        <taxon>Pezizomycotina</taxon>
        <taxon>Dothideomycetes</taxon>
        <taxon>Dothideomycetes incertae sedis</taxon>
        <taxon>Botryosphaeriales</taxon>
        <taxon>Phyllostictaceae</taxon>
        <taxon>Phyllosticta</taxon>
    </lineage>
</organism>
<dbReference type="Proteomes" id="UP001365128">
    <property type="component" value="Unassembled WGS sequence"/>
</dbReference>
<keyword evidence="1" id="KW-1133">Transmembrane helix</keyword>
<accession>A0ABR1ME88</accession>
<proteinExistence type="predicted"/>
<name>A0ABR1ME88_9PEZI</name>